<proteinExistence type="predicted"/>
<dbReference type="InterPro" id="IPR010152">
    <property type="entry name" value="CRISPR-assoc_prot_Cas2_sub"/>
</dbReference>
<evidence type="ECO:0000313" key="1">
    <source>
        <dbReference type="EMBL" id="GAA2136814.1"/>
    </source>
</evidence>
<dbReference type="CDD" id="cd09755">
    <property type="entry name" value="Cas2_I-E"/>
    <property type="match status" value="1"/>
</dbReference>
<gene>
    <name evidence="1" type="ORF">GCM10009760_16610</name>
</gene>
<dbReference type="RefSeq" id="WP_344462391.1">
    <property type="nucleotide sequence ID" value="NZ_BAAANT010000007.1"/>
</dbReference>
<organism evidence="1 2">
    <name type="scientific">Kitasatospora kazusensis</name>
    <dbReference type="NCBI Taxonomy" id="407974"/>
    <lineage>
        <taxon>Bacteria</taxon>
        <taxon>Bacillati</taxon>
        <taxon>Actinomycetota</taxon>
        <taxon>Actinomycetes</taxon>
        <taxon>Kitasatosporales</taxon>
        <taxon>Streptomycetaceae</taxon>
        <taxon>Kitasatospora</taxon>
    </lineage>
</organism>
<dbReference type="Gene3D" id="3.30.70.240">
    <property type="match status" value="1"/>
</dbReference>
<evidence type="ECO:0000313" key="2">
    <source>
        <dbReference type="Proteomes" id="UP001422759"/>
    </source>
</evidence>
<dbReference type="NCBIfam" id="TIGR01873">
    <property type="entry name" value="cas_CT1978"/>
    <property type="match status" value="1"/>
</dbReference>
<dbReference type="EMBL" id="BAAANT010000007">
    <property type="protein sequence ID" value="GAA2136814.1"/>
    <property type="molecule type" value="Genomic_DNA"/>
</dbReference>
<protein>
    <submittedName>
        <fullName evidence="1">Uncharacterized protein</fullName>
    </submittedName>
</protein>
<name>A0ABN2Z4Z0_9ACTN</name>
<reference evidence="1 2" key="1">
    <citation type="journal article" date="2019" name="Int. J. Syst. Evol. Microbiol.">
        <title>The Global Catalogue of Microorganisms (GCM) 10K type strain sequencing project: providing services to taxonomists for standard genome sequencing and annotation.</title>
        <authorList>
            <consortium name="The Broad Institute Genomics Platform"/>
            <consortium name="The Broad Institute Genome Sequencing Center for Infectious Disease"/>
            <person name="Wu L."/>
            <person name="Ma J."/>
        </authorList>
    </citation>
    <scope>NUCLEOTIDE SEQUENCE [LARGE SCALE GENOMIC DNA]</scope>
    <source>
        <strain evidence="1 2">JCM 14560</strain>
    </source>
</reference>
<dbReference type="Pfam" id="PF09707">
    <property type="entry name" value="Cas_Cas2CT1978"/>
    <property type="match status" value="1"/>
</dbReference>
<sequence length="106" mass="11385">MASMIALSVTNVPDHVRGALTRWLLEVTPYLYVGTVSARVRDELWTVVSACAGDGVAVLVHPAANEQGFELRTAGEQRRYPVDFDGLTLLAFRPAGATGGQEMAKP</sequence>
<dbReference type="Proteomes" id="UP001422759">
    <property type="component" value="Unassembled WGS sequence"/>
</dbReference>
<accession>A0ABN2Z4Z0</accession>
<keyword evidence="2" id="KW-1185">Reference proteome</keyword>
<comment type="caution">
    <text evidence="1">The sequence shown here is derived from an EMBL/GenBank/DDBJ whole genome shotgun (WGS) entry which is preliminary data.</text>
</comment>